<gene>
    <name evidence="1" type="ORF">B1A_18608</name>
</gene>
<dbReference type="AlphaFoldDB" id="T1A0M7"/>
<accession>T1A0M7</accession>
<dbReference type="EMBL" id="AUZX01013736">
    <property type="protein sequence ID" value="EQD34629.1"/>
    <property type="molecule type" value="Genomic_DNA"/>
</dbReference>
<reference evidence="1" key="2">
    <citation type="journal article" date="2014" name="ISME J.">
        <title>Microbial stratification in low pH oxic and suboxic macroscopic growths along an acid mine drainage.</title>
        <authorList>
            <person name="Mendez-Garcia C."/>
            <person name="Mesa V."/>
            <person name="Sprenger R.R."/>
            <person name="Richter M."/>
            <person name="Diez M.S."/>
            <person name="Solano J."/>
            <person name="Bargiela R."/>
            <person name="Golyshina O.V."/>
            <person name="Manteca A."/>
            <person name="Ramos J.L."/>
            <person name="Gallego J.R."/>
            <person name="Llorente I."/>
            <person name="Martins Dos Santos V.A."/>
            <person name="Jensen O.N."/>
            <person name="Pelaez A.I."/>
            <person name="Sanchez J."/>
            <person name="Ferrer M."/>
        </authorList>
    </citation>
    <scope>NUCLEOTIDE SEQUENCE</scope>
</reference>
<name>T1A0M7_9ZZZZ</name>
<comment type="caution">
    <text evidence="1">The sequence shown here is derived from an EMBL/GenBank/DDBJ whole genome shotgun (WGS) entry which is preliminary data.</text>
</comment>
<reference evidence="1" key="1">
    <citation type="submission" date="2013-08" db="EMBL/GenBank/DDBJ databases">
        <authorList>
            <person name="Mendez C."/>
            <person name="Richter M."/>
            <person name="Ferrer M."/>
            <person name="Sanchez J."/>
        </authorList>
    </citation>
    <scope>NUCLEOTIDE SEQUENCE</scope>
</reference>
<sequence length="192" mass="22282">MRDNQAYFTGFPDRLDERIRAVEKAFHEAWLALLPEARRASARSLVLALFPRLSAIWKSTWYSGEQAVNARKDLRVCSPEHFGTYFRFSAPDTRVSQRELREFLRQGSSVDALVSVLRSAAQAKLQGGVSKTQSYLDELRFVDGFAPGTPENILRALYAVADEMYPRPWDDAFVRYYWRLFWLVEYLLEKMA</sequence>
<proteinExistence type="predicted"/>
<evidence type="ECO:0000313" key="1">
    <source>
        <dbReference type="EMBL" id="EQD34629.1"/>
    </source>
</evidence>
<organism evidence="1">
    <name type="scientific">mine drainage metagenome</name>
    <dbReference type="NCBI Taxonomy" id="410659"/>
    <lineage>
        <taxon>unclassified sequences</taxon>
        <taxon>metagenomes</taxon>
        <taxon>ecological metagenomes</taxon>
    </lineage>
</organism>
<feature type="non-terminal residue" evidence="1">
    <location>
        <position position="192"/>
    </location>
</feature>
<protein>
    <submittedName>
        <fullName evidence="1">Uncharacterized protein</fullName>
    </submittedName>
</protein>